<reference evidence="3" key="1">
    <citation type="submission" date="2017-10" db="EMBL/GenBank/DDBJ databases">
        <title>Completed PacBio SMRT sequence of Methylosinus trichosporium OB3b reveals presence of a third large plasmid.</title>
        <authorList>
            <person name="Charles T.C."/>
            <person name="Lynch M.D.J."/>
            <person name="Heil J.R."/>
            <person name="Cheng J."/>
        </authorList>
    </citation>
    <scope>NUCLEOTIDE SEQUENCE [LARGE SCALE GENOMIC DNA]</scope>
    <source>
        <strain evidence="3">OB3b</strain>
    </source>
</reference>
<evidence type="ECO:0000313" key="2">
    <source>
        <dbReference type="EMBL" id="ATQ70216.1"/>
    </source>
</evidence>
<dbReference type="EMBL" id="CP023737">
    <property type="protein sequence ID" value="ATQ70216.1"/>
    <property type="molecule type" value="Genomic_DNA"/>
</dbReference>
<dbReference type="AlphaFoldDB" id="A0A2D2D5I1"/>
<proteinExistence type="predicted"/>
<evidence type="ECO:0000259" key="1">
    <source>
        <dbReference type="Pfam" id="PF13539"/>
    </source>
</evidence>
<dbReference type="Pfam" id="PF13539">
    <property type="entry name" value="Peptidase_M15_4"/>
    <property type="match status" value="1"/>
</dbReference>
<dbReference type="STRING" id="595536.GCA_000178815_04366"/>
<dbReference type="Proteomes" id="UP000230709">
    <property type="component" value="Chromosome"/>
</dbReference>
<dbReference type="RefSeq" id="WP_003610398.1">
    <property type="nucleotide sequence ID" value="NZ_ADVE02000001.1"/>
</dbReference>
<evidence type="ECO:0000313" key="3">
    <source>
        <dbReference type="Proteomes" id="UP000230709"/>
    </source>
</evidence>
<dbReference type="InterPro" id="IPR039561">
    <property type="entry name" value="Peptidase_M15C"/>
</dbReference>
<organism evidence="2 3">
    <name type="scientific">Methylosinus trichosporium (strain ATCC 35070 / NCIMB 11131 / UNIQEM 75 / OB3b)</name>
    <dbReference type="NCBI Taxonomy" id="595536"/>
    <lineage>
        <taxon>Bacteria</taxon>
        <taxon>Pseudomonadati</taxon>
        <taxon>Pseudomonadota</taxon>
        <taxon>Alphaproteobacteria</taxon>
        <taxon>Hyphomicrobiales</taxon>
        <taxon>Methylocystaceae</taxon>
        <taxon>Methylosinus</taxon>
    </lineage>
</organism>
<dbReference type="KEGG" id="mtw:CQW49_03980"/>
<name>A0A2D2D5I1_METT3</name>
<accession>A0A2D2D5I1</accession>
<protein>
    <recommendedName>
        <fullName evidence="1">Peptidase M15C domain-containing protein</fullName>
    </recommendedName>
</protein>
<feature type="domain" description="Peptidase M15C" evidence="1">
    <location>
        <begin position="89"/>
        <end position="145"/>
    </location>
</feature>
<dbReference type="GO" id="GO:0008233">
    <property type="term" value="F:peptidase activity"/>
    <property type="evidence" value="ECO:0007669"/>
    <property type="project" value="InterPro"/>
</dbReference>
<dbReference type="CDD" id="cd14845">
    <property type="entry name" value="L-Ala-D-Glu_peptidase_like"/>
    <property type="match status" value="1"/>
</dbReference>
<keyword evidence="3" id="KW-1185">Reference proteome</keyword>
<gene>
    <name evidence="2" type="ORF">CQW49_03980</name>
</gene>
<dbReference type="SUPFAM" id="SSF55166">
    <property type="entry name" value="Hedgehog/DD-peptidase"/>
    <property type="match status" value="1"/>
</dbReference>
<dbReference type="Gene3D" id="3.30.1380.10">
    <property type="match status" value="1"/>
</dbReference>
<dbReference type="InterPro" id="IPR009045">
    <property type="entry name" value="Zn_M74/Hedgehog-like"/>
</dbReference>
<sequence>MSEAELVAARPSRGFALESASEAKLVGVHPDLVRVVRRAATLCEQKFVVFEGVRSLERERSLIARGKTALKNPFRCRHVPTKDARHGLVAHAVDLVPIVDGRPQWLWPQIYPIARAMKAAALSEHVTVEWGGDWRTFKDGPHFQLPWSLYP</sequence>